<sequence length="381" mass="43082">MIKMHNFRVGIVTFPIGDASKIPLYNMLKITLCFTNQVHVVTGNAGLDVCQQLKGINFESICHISGSNVITRIYNYTMTQFIINYRMIKLSRNVDCWIFPICADALLPCSIFAKIIGKPVIMVLSSSSESVIRYQSDFLSLIVTLFSKINYFLASRIILYSSRLISDWHLEPYHHKILIAHRHFLDFNNFDFITSLSDRPIFIGYIGRLSGEKGVLNFTWALPAILSNRRDLRVFICGDGQLKGAIETSLQDDGIATRVDLHGWISHDDLPRYLNQLRLLVLPSYTEGLPNIMLEAMACGTPVLATPVGAIPDVIVDGKTGFIMENNSPECILENVIRALSSPDLEQIAENGRQFVEENFTFEHVIARWKEVFEEISQVES</sequence>
<dbReference type="AlphaFoldDB" id="A0A8G1EF37"/>
<accession>A0A8G1EF37</accession>
<evidence type="ECO:0000259" key="3">
    <source>
        <dbReference type="Pfam" id="PF00534"/>
    </source>
</evidence>
<keyword evidence="5" id="KW-1185">Reference proteome</keyword>
<reference evidence="4" key="2">
    <citation type="submission" date="2019-03" db="EMBL/GenBank/DDBJ databases">
        <authorList>
            <person name="Chen S.-C."/>
            <person name="Wu S.-Y."/>
            <person name="Lai M.-C."/>
        </authorList>
    </citation>
    <scope>NUCLEOTIDE SEQUENCE</scope>
    <source>
        <strain evidence="4">ML15</strain>
    </source>
</reference>
<organism evidence="4 5">
    <name type="scientific">Methanofollis formosanus</name>
    <dbReference type="NCBI Taxonomy" id="299308"/>
    <lineage>
        <taxon>Archaea</taxon>
        <taxon>Methanobacteriati</taxon>
        <taxon>Methanobacteriota</taxon>
        <taxon>Stenosarchaea group</taxon>
        <taxon>Methanomicrobia</taxon>
        <taxon>Methanomicrobiales</taxon>
        <taxon>Methanomicrobiaceae</taxon>
        <taxon>Methanofollis</taxon>
    </lineage>
</organism>
<evidence type="ECO:0000256" key="2">
    <source>
        <dbReference type="ARBA" id="ARBA00022679"/>
    </source>
</evidence>
<proteinExistence type="predicted"/>
<protein>
    <submittedName>
        <fullName evidence="4">Glycosyltransferase family 1 protein</fullName>
    </submittedName>
</protein>
<evidence type="ECO:0000313" key="5">
    <source>
        <dbReference type="Proteomes" id="UP000826709"/>
    </source>
</evidence>
<dbReference type="Gene3D" id="3.40.50.2000">
    <property type="entry name" value="Glycogen Phosphorylase B"/>
    <property type="match status" value="2"/>
</dbReference>
<dbReference type="EMBL" id="CP037968">
    <property type="protein sequence ID" value="QYZ78450.1"/>
    <property type="molecule type" value="Genomic_DNA"/>
</dbReference>
<dbReference type="CDD" id="cd03801">
    <property type="entry name" value="GT4_PimA-like"/>
    <property type="match status" value="1"/>
</dbReference>
<feature type="domain" description="Glycosyl transferase family 1" evidence="3">
    <location>
        <begin position="189"/>
        <end position="354"/>
    </location>
</feature>
<keyword evidence="2" id="KW-0808">Transferase</keyword>
<dbReference type="KEGG" id="mfk:E2N92_02895"/>
<dbReference type="Proteomes" id="UP000826709">
    <property type="component" value="Chromosome"/>
</dbReference>
<reference evidence="4" key="1">
    <citation type="journal article" date="2005" name="Int. J. Syst. Evol. Microbiol.">
        <title>Methanofollis formosanus sp. nov., isolated from a fish pond.</title>
        <authorList>
            <person name="Wu S.Y."/>
            <person name="Chen S.C."/>
            <person name="Lai M.C."/>
        </authorList>
    </citation>
    <scope>NUCLEOTIDE SEQUENCE</scope>
    <source>
        <strain evidence="4">ML15</strain>
    </source>
</reference>
<gene>
    <name evidence="4" type="ORF">E2N92_02895</name>
</gene>
<dbReference type="GO" id="GO:0016757">
    <property type="term" value="F:glycosyltransferase activity"/>
    <property type="evidence" value="ECO:0007669"/>
    <property type="project" value="UniProtKB-KW"/>
</dbReference>
<evidence type="ECO:0000313" key="4">
    <source>
        <dbReference type="EMBL" id="QYZ78450.1"/>
    </source>
</evidence>
<keyword evidence="1" id="KW-0328">Glycosyltransferase</keyword>
<dbReference type="PANTHER" id="PTHR12526:SF510">
    <property type="entry name" value="D-INOSITOL 3-PHOSPHATE GLYCOSYLTRANSFERASE"/>
    <property type="match status" value="1"/>
</dbReference>
<dbReference type="InterPro" id="IPR001296">
    <property type="entry name" value="Glyco_trans_1"/>
</dbReference>
<evidence type="ECO:0000256" key="1">
    <source>
        <dbReference type="ARBA" id="ARBA00022676"/>
    </source>
</evidence>
<dbReference type="Pfam" id="PF00534">
    <property type="entry name" value="Glycos_transf_1"/>
    <property type="match status" value="1"/>
</dbReference>
<name>A0A8G1EF37_9EURY</name>
<dbReference type="PANTHER" id="PTHR12526">
    <property type="entry name" value="GLYCOSYLTRANSFERASE"/>
    <property type="match status" value="1"/>
</dbReference>
<dbReference type="SUPFAM" id="SSF53756">
    <property type="entry name" value="UDP-Glycosyltransferase/glycogen phosphorylase"/>
    <property type="match status" value="1"/>
</dbReference>